<keyword evidence="6" id="KW-1185">Reference proteome</keyword>
<dbReference type="PANTHER" id="PTHR30265">
    <property type="entry name" value="RHO-INTERACTING TRANSCRIPTION TERMINATION FACTOR NUSG"/>
    <property type="match status" value="1"/>
</dbReference>
<reference evidence="6" key="1">
    <citation type="journal article" date="2019" name="Int. J. Syst. Evol. Microbiol.">
        <title>The Global Catalogue of Microorganisms (GCM) 10K type strain sequencing project: providing services to taxonomists for standard genome sequencing and annotation.</title>
        <authorList>
            <consortium name="The Broad Institute Genomics Platform"/>
            <consortium name="The Broad Institute Genome Sequencing Center for Infectious Disease"/>
            <person name="Wu L."/>
            <person name="Ma J."/>
        </authorList>
    </citation>
    <scope>NUCLEOTIDE SEQUENCE [LARGE SCALE GENOMIC DNA]</scope>
    <source>
        <strain evidence="6">CGMCC 1.15111</strain>
    </source>
</reference>
<accession>A0ABQ3I0R5</accession>
<dbReference type="NCBIfam" id="NF033644">
    <property type="entry name" value="antiterm_UpxY"/>
    <property type="match status" value="1"/>
</dbReference>
<keyword evidence="3" id="KW-0804">Transcription</keyword>
<dbReference type="Gene3D" id="3.30.70.940">
    <property type="entry name" value="NusG, N-terminal domain"/>
    <property type="match status" value="1"/>
</dbReference>
<evidence type="ECO:0000256" key="1">
    <source>
        <dbReference type="ARBA" id="ARBA00022814"/>
    </source>
</evidence>
<organism evidence="5 6">
    <name type="scientific">Roseivirga thermotolerans</name>
    <dbReference type="NCBI Taxonomy" id="1758176"/>
    <lineage>
        <taxon>Bacteria</taxon>
        <taxon>Pseudomonadati</taxon>
        <taxon>Bacteroidota</taxon>
        <taxon>Cytophagia</taxon>
        <taxon>Cytophagales</taxon>
        <taxon>Roseivirgaceae</taxon>
        <taxon>Roseivirga</taxon>
    </lineage>
</organism>
<dbReference type="SMART" id="SM00739">
    <property type="entry name" value="KOW"/>
    <property type="match status" value="1"/>
</dbReference>
<keyword evidence="1" id="KW-0889">Transcription antitermination</keyword>
<dbReference type="RefSeq" id="WP_189628616.1">
    <property type="nucleotide sequence ID" value="NZ_BNAG01000001.1"/>
</dbReference>
<dbReference type="InterPro" id="IPR006645">
    <property type="entry name" value="NGN-like_dom"/>
</dbReference>
<evidence type="ECO:0000313" key="5">
    <source>
        <dbReference type="EMBL" id="GHE53559.1"/>
    </source>
</evidence>
<dbReference type="SUPFAM" id="SSF82679">
    <property type="entry name" value="N-utilization substance G protein NusG, N-terminal domain"/>
    <property type="match status" value="1"/>
</dbReference>
<dbReference type="InterPro" id="IPR036735">
    <property type="entry name" value="NGN_dom_sf"/>
</dbReference>
<dbReference type="InterPro" id="IPR043425">
    <property type="entry name" value="NusG-like"/>
</dbReference>
<dbReference type="EMBL" id="BNAG01000001">
    <property type="protein sequence ID" value="GHE53559.1"/>
    <property type="molecule type" value="Genomic_DNA"/>
</dbReference>
<comment type="caution">
    <text evidence="5">The sequence shown here is derived from an EMBL/GenBank/DDBJ whole genome shotgun (WGS) entry which is preliminary data.</text>
</comment>
<dbReference type="Pfam" id="PF02357">
    <property type="entry name" value="NusG"/>
    <property type="match status" value="1"/>
</dbReference>
<proteinExistence type="predicted"/>
<dbReference type="CDD" id="cd09895">
    <property type="entry name" value="NGN_SP_UpxY"/>
    <property type="match status" value="1"/>
</dbReference>
<dbReference type="InterPro" id="IPR008991">
    <property type="entry name" value="Translation_prot_SH3-like_sf"/>
</dbReference>
<name>A0ABQ3I0R5_9BACT</name>
<feature type="domain" description="KOW" evidence="4">
    <location>
        <begin position="115"/>
        <end position="142"/>
    </location>
</feature>
<evidence type="ECO:0000256" key="3">
    <source>
        <dbReference type="ARBA" id="ARBA00023163"/>
    </source>
</evidence>
<dbReference type="Proteomes" id="UP000658258">
    <property type="component" value="Unassembled WGS sequence"/>
</dbReference>
<keyword evidence="2" id="KW-0805">Transcription regulation</keyword>
<dbReference type="SUPFAM" id="SSF50104">
    <property type="entry name" value="Translation proteins SH3-like domain"/>
    <property type="match status" value="1"/>
</dbReference>
<evidence type="ECO:0000313" key="6">
    <source>
        <dbReference type="Proteomes" id="UP000658258"/>
    </source>
</evidence>
<dbReference type="InterPro" id="IPR005824">
    <property type="entry name" value="KOW"/>
</dbReference>
<gene>
    <name evidence="5" type="ORF">GCM10011340_05080</name>
</gene>
<sequence>MSNDSIKYWTAFYTKPRNEKKVAERLSDRGFEMYCPTRTVLKQWSDRKKKVKEPLFTSYVFAQVTEIERQEILQDQGIVNSVFWLGKPVVIRDKEIQGIINFLNEFPDSEGLNTLVEEGDKIEITEGPLKGEAGELLKIKGNKLILSIESIGFSLVAEVARSKVKLAS</sequence>
<evidence type="ECO:0000256" key="2">
    <source>
        <dbReference type="ARBA" id="ARBA00023015"/>
    </source>
</evidence>
<evidence type="ECO:0000259" key="4">
    <source>
        <dbReference type="SMART" id="SM00739"/>
    </source>
</evidence>
<protein>
    <recommendedName>
        <fullName evidence="4">KOW domain-containing protein</fullName>
    </recommendedName>
</protein>
<dbReference type="PANTHER" id="PTHR30265:SF4">
    <property type="entry name" value="KOW MOTIF FAMILY PROTEIN, EXPRESSED"/>
    <property type="match status" value="1"/>
</dbReference>